<feature type="transmembrane region" description="Helical" evidence="1">
    <location>
        <begin position="246"/>
        <end position="268"/>
    </location>
</feature>
<dbReference type="HOGENOM" id="CLU_640611_0_0_0"/>
<dbReference type="AlphaFoldDB" id="H2J872"/>
<evidence type="ECO:0000313" key="2">
    <source>
        <dbReference type="EMBL" id="AEX85563.1"/>
    </source>
</evidence>
<gene>
    <name evidence="2" type="ordered locus">Marpi_1153</name>
</gene>
<keyword evidence="1" id="KW-0812">Transmembrane</keyword>
<reference evidence="2 3" key="1">
    <citation type="journal article" date="2012" name="J. Bacteriol.">
        <title>Complete Genome Sequence of the Thermophilic, Piezophilic, Heterotrophic Bacterium Marinitoga piezophila KA3.</title>
        <authorList>
            <person name="Lucas S."/>
            <person name="Han J."/>
            <person name="Lapidus A."/>
            <person name="Cheng J.F."/>
            <person name="Goodwin L.A."/>
            <person name="Pitluck S."/>
            <person name="Peters L."/>
            <person name="Mikhailova N."/>
            <person name="Teshima H."/>
            <person name="Detter J.C."/>
            <person name="Han C."/>
            <person name="Tapia R."/>
            <person name="Land M."/>
            <person name="Hauser L."/>
            <person name="Kyrpides N.C."/>
            <person name="Ivanova N."/>
            <person name="Pagani I."/>
            <person name="Vannier P."/>
            <person name="Oger P."/>
            <person name="Bartlett D.H."/>
            <person name="Noll K.M."/>
            <person name="Woyke T."/>
            <person name="Jebbar M."/>
        </authorList>
    </citation>
    <scope>NUCLEOTIDE SEQUENCE [LARGE SCALE GENOMIC DNA]</scope>
    <source>
        <strain evidence="3">DSM 14283 / JCM 11233 / KA3</strain>
    </source>
</reference>
<feature type="transmembrane region" description="Helical" evidence="1">
    <location>
        <begin position="370"/>
        <end position="390"/>
    </location>
</feature>
<dbReference type="Pfam" id="PF18949">
    <property type="entry name" value="DUF5693"/>
    <property type="match status" value="1"/>
</dbReference>
<dbReference type="Proteomes" id="UP000007161">
    <property type="component" value="Chromosome"/>
</dbReference>
<name>H2J872_MARPK</name>
<dbReference type="STRING" id="443254.Marpi_1153"/>
<protein>
    <submittedName>
        <fullName evidence="2">Uncharacterized protein</fullName>
    </submittedName>
</protein>
<feature type="transmembrane region" description="Helical" evidence="1">
    <location>
        <begin position="6"/>
        <end position="25"/>
    </location>
</feature>
<keyword evidence="3" id="KW-1185">Reference proteome</keyword>
<feature type="transmembrane region" description="Helical" evidence="1">
    <location>
        <begin position="402"/>
        <end position="423"/>
    </location>
</feature>
<dbReference type="eggNOG" id="ENOG5032DWN">
    <property type="taxonomic scope" value="Bacteria"/>
</dbReference>
<dbReference type="KEGG" id="mpz:Marpi_1153"/>
<organism evidence="2 3">
    <name type="scientific">Marinitoga piezophila (strain DSM 14283 / JCM 11233 / KA3)</name>
    <dbReference type="NCBI Taxonomy" id="443254"/>
    <lineage>
        <taxon>Bacteria</taxon>
        <taxon>Thermotogati</taxon>
        <taxon>Thermotogota</taxon>
        <taxon>Thermotogae</taxon>
        <taxon>Petrotogales</taxon>
        <taxon>Petrotogaceae</taxon>
        <taxon>Marinitoga</taxon>
    </lineage>
</organism>
<feature type="transmembrane region" description="Helical" evidence="1">
    <location>
        <begin position="305"/>
        <end position="321"/>
    </location>
</feature>
<feature type="transmembrane region" description="Helical" evidence="1">
    <location>
        <begin position="218"/>
        <end position="234"/>
    </location>
</feature>
<dbReference type="OrthoDB" id="3805529at2"/>
<feature type="transmembrane region" description="Helical" evidence="1">
    <location>
        <begin position="274"/>
        <end position="293"/>
    </location>
</feature>
<dbReference type="InterPro" id="IPR043748">
    <property type="entry name" value="DUF5693"/>
</dbReference>
<feature type="transmembrane region" description="Helical" evidence="1">
    <location>
        <begin position="188"/>
        <end position="212"/>
    </location>
</feature>
<reference evidence="3" key="2">
    <citation type="submission" date="2012-01" db="EMBL/GenBank/DDBJ databases">
        <title>Complete sequence of chromosome of Marinitoga piezophila KA3.</title>
        <authorList>
            <person name="Lucas S."/>
            <person name="Han J."/>
            <person name="Lapidus A."/>
            <person name="Cheng J.-F."/>
            <person name="Goodwin L."/>
            <person name="Pitluck S."/>
            <person name="Peters L."/>
            <person name="Mikhailova N."/>
            <person name="Teshima H."/>
            <person name="Detter J.C."/>
            <person name="Han C."/>
            <person name="Tapia R."/>
            <person name="Land M."/>
            <person name="Hauser L."/>
            <person name="Kyrpides N."/>
            <person name="Ivanova N."/>
            <person name="Pagani I."/>
            <person name="Jebbar M."/>
            <person name="Vannier P."/>
            <person name="Oger P."/>
            <person name="Cario A."/>
            <person name="Bartlett D."/>
            <person name="Noll K.M."/>
            <person name="Woyke T."/>
        </authorList>
    </citation>
    <scope>NUCLEOTIDE SEQUENCE [LARGE SCALE GENOMIC DNA]</scope>
    <source>
        <strain evidence="3">DSM 14283 / JCM 11233 / KA3</strain>
    </source>
</reference>
<dbReference type="RefSeq" id="WP_014296635.1">
    <property type="nucleotide sequence ID" value="NC_016751.1"/>
</dbReference>
<keyword evidence="1" id="KW-1133">Transmembrane helix</keyword>
<proteinExistence type="predicted"/>
<dbReference type="EMBL" id="CP003257">
    <property type="protein sequence ID" value="AEX85563.1"/>
    <property type="molecule type" value="Genomic_DNA"/>
</dbReference>
<evidence type="ECO:0000313" key="3">
    <source>
        <dbReference type="Proteomes" id="UP000007161"/>
    </source>
</evidence>
<keyword evidence="1" id="KW-0472">Membrane</keyword>
<sequence>MKNLKTLIFYITIFYAVFSFIYISYNDYKFLSRGYHIIDNSRLKTQSIKIGEKVVEYYKYQDYILISENSTNITLDDFKNIVHRFNNIIVAEFSDFGFIFDRYKIYLSNNELKKIRYAHYIKPKEMDKYDTEQVVQRYWRALNERRINLFYIPEHKKRSEIINAIEKRMKNHKDYILPLENIPEYFDIISAAVLLAFGAIYIPLFSIIYAILYFYFNPWSYVFAAIFFSFISWIKWKNHFEKDKAYIKAVLFNILIGILIYSSGYSYLYIYKISVIRGIKLLLITLPFILFIVQIKNFKLKKKDIILSSIILGIVFIYYILRSGNFGISTMTERKIRDLLEKYLIARPRFKELLGYTFIFTKPPTEFFKIFWNIGQAIVFVSIIDTFLHFQTPLYLGVLRTINAFVIAGIIIVLLRIIVYKLIYNRGE</sequence>
<accession>H2J872</accession>
<evidence type="ECO:0000256" key="1">
    <source>
        <dbReference type="SAM" id="Phobius"/>
    </source>
</evidence>